<name>A0A449AW48_9BACT</name>
<organism evidence="1 2">
    <name type="scientific">Mycoplasmopsis glycophila</name>
    <dbReference type="NCBI Taxonomy" id="171285"/>
    <lineage>
        <taxon>Bacteria</taxon>
        <taxon>Bacillati</taxon>
        <taxon>Mycoplasmatota</taxon>
        <taxon>Mycoplasmoidales</taxon>
        <taxon>Metamycoplasmataceae</taxon>
        <taxon>Mycoplasmopsis</taxon>
    </lineage>
</organism>
<dbReference type="NCBIfam" id="NF045836">
    <property type="entry name" value="MMB_0454_fam"/>
    <property type="match status" value="1"/>
</dbReference>
<gene>
    <name evidence="1" type="ORF">NCTC10194_00604</name>
</gene>
<accession>A0A449AW48</accession>
<evidence type="ECO:0000313" key="2">
    <source>
        <dbReference type="Proteomes" id="UP000290815"/>
    </source>
</evidence>
<dbReference type="RefSeq" id="WP_044888856.1">
    <property type="nucleotide sequence ID" value="NZ_LR215024.1"/>
</dbReference>
<protein>
    <submittedName>
        <fullName evidence="1">Uncharacterized protein</fullName>
    </submittedName>
</protein>
<dbReference type="AlphaFoldDB" id="A0A449AW48"/>
<evidence type="ECO:0000313" key="1">
    <source>
        <dbReference type="EMBL" id="VEU70885.1"/>
    </source>
</evidence>
<dbReference type="KEGG" id="mgly:NCTC10194_00604"/>
<keyword evidence="2" id="KW-1185">Reference proteome</keyword>
<proteinExistence type="predicted"/>
<dbReference type="EMBL" id="LR215024">
    <property type="protein sequence ID" value="VEU70885.1"/>
    <property type="molecule type" value="Genomic_DNA"/>
</dbReference>
<reference evidence="1 2" key="1">
    <citation type="submission" date="2019-01" db="EMBL/GenBank/DDBJ databases">
        <authorList>
            <consortium name="Pathogen Informatics"/>
        </authorList>
    </citation>
    <scope>NUCLEOTIDE SEQUENCE [LARGE SCALE GENOMIC DNA]</scope>
    <source>
        <strain evidence="1 2">NCTC10194</strain>
    </source>
</reference>
<dbReference type="InterPro" id="IPR054781">
    <property type="entry name" value="Asp23-rel"/>
</dbReference>
<sequence length="103" mass="11663">MNWINVPYGSNQVYIVQEEAITSALNLILNEEKEVKLVDKKLNLLFNQDHSNLEIVLQIKVKKNTKKSAAEIIKKLVSNVENALIALIDTKPLNVQVIFSGLY</sequence>
<dbReference type="Proteomes" id="UP000290815">
    <property type="component" value="Chromosome"/>
</dbReference>